<dbReference type="InterPro" id="IPR009003">
    <property type="entry name" value="Peptidase_S1_PA"/>
</dbReference>
<evidence type="ECO:0000313" key="2">
    <source>
        <dbReference type="EMBL" id="TWT84246.1"/>
    </source>
</evidence>
<reference evidence="2 3" key="1">
    <citation type="submission" date="2019-02" db="EMBL/GenBank/DDBJ databases">
        <title>Deep-cultivation of Planctomycetes and their phenomic and genomic characterization uncovers novel biology.</title>
        <authorList>
            <person name="Wiegand S."/>
            <person name="Jogler M."/>
            <person name="Boedeker C."/>
            <person name="Pinto D."/>
            <person name="Vollmers J."/>
            <person name="Rivas-Marin E."/>
            <person name="Kohn T."/>
            <person name="Peeters S.H."/>
            <person name="Heuer A."/>
            <person name="Rast P."/>
            <person name="Oberbeckmann S."/>
            <person name="Bunk B."/>
            <person name="Jeske O."/>
            <person name="Meyerdierks A."/>
            <person name="Storesund J.E."/>
            <person name="Kallscheuer N."/>
            <person name="Luecker S."/>
            <person name="Lage O.M."/>
            <person name="Pohl T."/>
            <person name="Merkel B.J."/>
            <person name="Hornburger P."/>
            <person name="Mueller R.-W."/>
            <person name="Bruemmer F."/>
            <person name="Labrenz M."/>
            <person name="Spormann A.M."/>
            <person name="Op Den Camp H."/>
            <person name="Overmann J."/>
            <person name="Amann R."/>
            <person name="Jetten M.S.M."/>
            <person name="Mascher T."/>
            <person name="Medema M.H."/>
            <person name="Devos D.P."/>
            <person name="Kaster A.-K."/>
            <person name="Ovreas L."/>
            <person name="Rohde M."/>
            <person name="Galperin M.Y."/>
            <person name="Jogler C."/>
        </authorList>
    </citation>
    <scope>NUCLEOTIDE SEQUENCE [LARGE SCALE GENOMIC DNA]</scope>
    <source>
        <strain evidence="2 3">CA13</strain>
    </source>
</reference>
<dbReference type="GO" id="GO:0006508">
    <property type="term" value="P:proteolysis"/>
    <property type="evidence" value="ECO:0007669"/>
    <property type="project" value="InterPro"/>
</dbReference>
<dbReference type="AlphaFoldDB" id="A0A5C5ZAT9"/>
<comment type="caution">
    <text evidence="2">The sequence shown here is derived from an EMBL/GenBank/DDBJ whole genome shotgun (WGS) entry which is preliminary data.</text>
</comment>
<dbReference type="InterPro" id="IPR043504">
    <property type="entry name" value="Peptidase_S1_PA_chymotrypsin"/>
</dbReference>
<dbReference type="Pfam" id="PF00089">
    <property type="entry name" value="Trypsin"/>
    <property type="match status" value="1"/>
</dbReference>
<accession>A0A5C5ZAT9</accession>
<keyword evidence="3" id="KW-1185">Reference proteome</keyword>
<dbReference type="EMBL" id="SJPJ01000001">
    <property type="protein sequence ID" value="TWT84246.1"/>
    <property type="molecule type" value="Genomic_DNA"/>
</dbReference>
<protein>
    <submittedName>
        <fullName evidence="2">Trypsin</fullName>
    </submittedName>
</protein>
<gene>
    <name evidence="2" type="ORF">CA13_57220</name>
</gene>
<sequence>MTKELQKPCSRTQLVRFCFAMVAAFALLPLPLAHAIIWSKEQSAQIGREPSDVMQSVVKLHYTPLHVFGGCGVLVDSRHVLTAKHAVDSWPIEMVSIAIGGEFFAAESIAKHPVKGVDLALIRLRRTVSDSIDCQRVSLCRSKPKAGDRVWLGGYGLSGWVGHALLGGNFASGHNRIEQVTNHRGKIRFDAPEAENTEGDEVFPALLDSGSPVFIRRGDSWLLVGITTTVSNRLSPSLGNHSHHELLAESRKWLDENLPDLKWHE</sequence>
<feature type="domain" description="Peptidase S1" evidence="1">
    <location>
        <begin position="71"/>
        <end position="231"/>
    </location>
</feature>
<name>A0A5C5ZAT9_9BACT</name>
<dbReference type="Gene3D" id="2.40.10.10">
    <property type="entry name" value="Trypsin-like serine proteases"/>
    <property type="match status" value="1"/>
</dbReference>
<dbReference type="Proteomes" id="UP000315010">
    <property type="component" value="Unassembled WGS sequence"/>
</dbReference>
<dbReference type="GO" id="GO:0004252">
    <property type="term" value="F:serine-type endopeptidase activity"/>
    <property type="evidence" value="ECO:0007669"/>
    <property type="project" value="InterPro"/>
</dbReference>
<evidence type="ECO:0000313" key="3">
    <source>
        <dbReference type="Proteomes" id="UP000315010"/>
    </source>
</evidence>
<dbReference type="InterPro" id="IPR001254">
    <property type="entry name" value="Trypsin_dom"/>
</dbReference>
<dbReference type="OrthoDB" id="267336at2"/>
<evidence type="ECO:0000259" key="1">
    <source>
        <dbReference type="Pfam" id="PF00089"/>
    </source>
</evidence>
<dbReference type="SUPFAM" id="SSF50494">
    <property type="entry name" value="Trypsin-like serine proteases"/>
    <property type="match status" value="1"/>
</dbReference>
<proteinExistence type="predicted"/>
<organism evidence="2 3">
    <name type="scientific">Novipirellula herctigrandis</name>
    <dbReference type="NCBI Taxonomy" id="2527986"/>
    <lineage>
        <taxon>Bacteria</taxon>
        <taxon>Pseudomonadati</taxon>
        <taxon>Planctomycetota</taxon>
        <taxon>Planctomycetia</taxon>
        <taxon>Pirellulales</taxon>
        <taxon>Pirellulaceae</taxon>
        <taxon>Novipirellula</taxon>
    </lineage>
</organism>